<evidence type="ECO:0000313" key="3">
    <source>
        <dbReference type="Proteomes" id="UP001189429"/>
    </source>
</evidence>
<sequence>MLLGVAARRSRADPRAARAMFARRAARGASLLRAPRPARRAAGGPGAARHGPGQGAEAEAAHGGSRYLKTLGASISFELVVGGALGLALLDYCLRSGGETAESEDEVRKRDAAWRQQAAALRAFYAAQPAGEKAPPEEGTDLARFVFSNQRLHRMPLGLPAWKAQELESIEGWSWRITRART</sequence>
<evidence type="ECO:0000256" key="1">
    <source>
        <dbReference type="SAM" id="MobiDB-lite"/>
    </source>
</evidence>
<keyword evidence="3" id="KW-1185">Reference proteome</keyword>
<feature type="compositionally biased region" description="Low complexity" evidence="1">
    <location>
        <begin position="47"/>
        <end position="60"/>
    </location>
</feature>
<feature type="region of interest" description="Disordered" evidence="1">
    <location>
        <begin position="37"/>
        <end position="60"/>
    </location>
</feature>
<proteinExistence type="predicted"/>
<protein>
    <submittedName>
        <fullName evidence="2">Uncharacterized protein</fullName>
    </submittedName>
</protein>
<comment type="caution">
    <text evidence="2">The sequence shown here is derived from an EMBL/GenBank/DDBJ whole genome shotgun (WGS) entry which is preliminary data.</text>
</comment>
<dbReference type="EMBL" id="CAUYUJ010007324">
    <property type="protein sequence ID" value="CAK0820309.1"/>
    <property type="molecule type" value="Genomic_DNA"/>
</dbReference>
<gene>
    <name evidence="2" type="ORF">PCOR1329_LOCUS22054</name>
</gene>
<name>A0ABN9RMD1_9DINO</name>
<reference evidence="2" key="1">
    <citation type="submission" date="2023-10" db="EMBL/GenBank/DDBJ databases">
        <authorList>
            <person name="Chen Y."/>
            <person name="Shah S."/>
            <person name="Dougan E. K."/>
            <person name="Thang M."/>
            <person name="Chan C."/>
        </authorList>
    </citation>
    <scope>NUCLEOTIDE SEQUENCE [LARGE SCALE GENOMIC DNA]</scope>
</reference>
<dbReference type="Proteomes" id="UP001189429">
    <property type="component" value="Unassembled WGS sequence"/>
</dbReference>
<organism evidence="2 3">
    <name type="scientific">Prorocentrum cordatum</name>
    <dbReference type="NCBI Taxonomy" id="2364126"/>
    <lineage>
        <taxon>Eukaryota</taxon>
        <taxon>Sar</taxon>
        <taxon>Alveolata</taxon>
        <taxon>Dinophyceae</taxon>
        <taxon>Prorocentrales</taxon>
        <taxon>Prorocentraceae</taxon>
        <taxon>Prorocentrum</taxon>
    </lineage>
</organism>
<accession>A0ABN9RMD1</accession>
<evidence type="ECO:0000313" key="2">
    <source>
        <dbReference type="EMBL" id="CAK0820309.1"/>
    </source>
</evidence>